<evidence type="ECO:0008006" key="4">
    <source>
        <dbReference type="Google" id="ProtNLM"/>
    </source>
</evidence>
<proteinExistence type="predicted"/>
<evidence type="ECO:0000313" key="2">
    <source>
        <dbReference type="EMBL" id="KZP28554.1"/>
    </source>
</evidence>
<feature type="signal peptide" evidence="1">
    <location>
        <begin position="1"/>
        <end position="25"/>
    </location>
</feature>
<accession>A0A166RR30</accession>
<dbReference type="STRING" id="436010.A0A166RR30"/>
<evidence type="ECO:0000313" key="3">
    <source>
        <dbReference type="Proteomes" id="UP000076532"/>
    </source>
</evidence>
<feature type="chain" id="PRO_5007879232" description="Adhesin domain-containing protein" evidence="1">
    <location>
        <begin position="26"/>
        <end position="399"/>
    </location>
</feature>
<sequence length="399" mass="42770">MRLFEAFCLAIVAYVLFIAWRSHKGTSPDSQGRPGPGDGEVSTIIGGSAWTASHMDPAPPYPYTSHTEFELPLASDVLYLLARGPLAHGSVRVVEWEEGKDSVRIEVDASYYSQAALDRANVCKVSRKGGENGIGIYTPRNWRIVFKKDQVRFDLIVHIPVQRASSVRVHAFETDLANFSHDFQTSERVVFDSLSVRGSNMPISATSLQAGHAALTTSNGPISGVFNATASLELVTSNAHIKTTVGLTHAPPQGAPARLVLKTSNAPVNAVVSLRSTRDEGASYDVTTETSNNALNVAYDAAPLAHTLVHHGRTSNGPATLTLHREYEGAFALRTSNVAPAISHDEDSEDPAGRGRRRALKVSKVHHALSGLAYWGAPRAGQGRVDVQTSNAPAVLVLA</sequence>
<dbReference type="Proteomes" id="UP000076532">
    <property type="component" value="Unassembled WGS sequence"/>
</dbReference>
<keyword evidence="1" id="KW-0732">Signal</keyword>
<dbReference type="EMBL" id="KV417503">
    <property type="protein sequence ID" value="KZP28554.1"/>
    <property type="molecule type" value="Genomic_DNA"/>
</dbReference>
<organism evidence="2 3">
    <name type="scientific">Athelia psychrophila</name>
    <dbReference type="NCBI Taxonomy" id="1759441"/>
    <lineage>
        <taxon>Eukaryota</taxon>
        <taxon>Fungi</taxon>
        <taxon>Dikarya</taxon>
        <taxon>Basidiomycota</taxon>
        <taxon>Agaricomycotina</taxon>
        <taxon>Agaricomycetes</taxon>
        <taxon>Agaricomycetidae</taxon>
        <taxon>Atheliales</taxon>
        <taxon>Atheliaceae</taxon>
        <taxon>Athelia</taxon>
    </lineage>
</organism>
<dbReference type="OrthoDB" id="5570013at2759"/>
<protein>
    <recommendedName>
        <fullName evidence="4">Adhesin domain-containing protein</fullName>
    </recommendedName>
</protein>
<evidence type="ECO:0000256" key="1">
    <source>
        <dbReference type="SAM" id="SignalP"/>
    </source>
</evidence>
<dbReference type="AlphaFoldDB" id="A0A166RR30"/>
<reference evidence="2 3" key="1">
    <citation type="journal article" date="2016" name="Mol. Biol. Evol.">
        <title>Comparative Genomics of Early-Diverging Mushroom-Forming Fungi Provides Insights into the Origins of Lignocellulose Decay Capabilities.</title>
        <authorList>
            <person name="Nagy L.G."/>
            <person name="Riley R."/>
            <person name="Tritt A."/>
            <person name="Adam C."/>
            <person name="Daum C."/>
            <person name="Floudas D."/>
            <person name="Sun H."/>
            <person name="Yadav J.S."/>
            <person name="Pangilinan J."/>
            <person name="Larsson K.H."/>
            <person name="Matsuura K."/>
            <person name="Barry K."/>
            <person name="Labutti K."/>
            <person name="Kuo R."/>
            <person name="Ohm R.A."/>
            <person name="Bhattacharya S.S."/>
            <person name="Shirouzu T."/>
            <person name="Yoshinaga Y."/>
            <person name="Martin F.M."/>
            <person name="Grigoriev I.V."/>
            <person name="Hibbett D.S."/>
        </authorList>
    </citation>
    <scope>NUCLEOTIDE SEQUENCE [LARGE SCALE GENOMIC DNA]</scope>
    <source>
        <strain evidence="2 3">CBS 109695</strain>
    </source>
</reference>
<keyword evidence="3" id="KW-1185">Reference proteome</keyword>
<name>A0A166RR30_9AGAM</name>
<gene>
    <name evidence="2" type="ORF">FIBSPDRAFT_927652</name>
</gene>